<evidence type="ECO:0000313" key="2">
    <source>
        <dbReference type="EMBL" id="RMX53176.1"/>
    </source>
</evidence>
<keyword evidence="3" id="KW-1185">Reference proteome</keyword>
<dbReference type="AlphaFoldDB" id="A0A3M6UHR9"/>
<feature type="compositionally biased region" description="Basic and acidic residues" evidence="1">
    <location>
        <begin position="40"/>
        <end position="55"/>
    </location>
</feature>
<accession>A0A3M6UHR9</accession>
<evidence type="ECO:0000256" key="1">
    <source>
        <dbReference type="SAM" id="MobiDB-lite"/>
    </source>
</evidence>
<gene>
    <name evidence="2" type="ORF">pdam_00015465</name>
</gene>
<evidence type="ECO:0000313" key="3">
    <source>
        <dbReference type="Proteomes" id="UP000275408"/>
    </source>
</evidence>
<proteinExistence type="predicted"/>
<sequence length="84" mass="9756">MPIEGVLTSQSSKKCHVTMGSRDDIVWRDQSTADSSLTFNDREVQNFSEKEENQNKQHFKSKGTRKKSSNRFFINSSAKEDRRK</sequence>
<name>A0A3M6UHR9_POCDA</name>
<reference evidence="2 3" key="1">
    <citation type="journal article" date="2018" name="Sci. Rep.">
        <title>Comparative analysis of the Pocillopora damicornis genome highlights role of immune system in coral evolution.</title>
        <authorList>
            <person name="Cunning R."/>
            <person name="Bay R.A."/>
            <person name="Gillette P."/>
            <person name="Baker A.C."/>
            <person name="Traylor-Knowles N."/>
        </authorList>
    </citation>
    <scope>NUCLEOTIDE SEQUENCE [LARGE SCALE GENOMIC DNA]</scope>
    <source>
        <strain evidence="2">RSMAS</strain>
        <tissue evidence="2">Whole animal</tissue>
    </source>
</reference>
<feature type="compositionally biased region" description="Basic residues" evidence="1">
    <location>
        <begin position="57"/>
        <end position="69"/>
    </location>
</feature>
<dbReference type="EMBL" id="RCHS01001508">
    <property type="protein sequence ID" value="RMX53176.1"/>
    <property type="molecule type" value="Genomic_DNA"/>
</dbReference>
<organism evidence="2 3">
    <name type="scientific">Pocillopora damicornis</name>
    <name type="common">Cauliflower coral</name>
    <name type="synonym">Millepora damicornis</name>
    <dbReference type="NCBI Taxonomy" id="46731"/>
    <lineage>
        <taxon>Eukaryota</taxon>
        <taxon>Metazoa</taxon>
        <taxon>Cnidaria</taxon>
        <taxon>Anthozoa</taxon>
        <taxon>Hexacorallia</taxon>
        <taxon>Scleractinia</taxon>
        <taxon>Astrocoeniina</taxon>
        <taxon>Pocilloporidae</taxon>
        <taxon>Pocillopora</taxon>
    </lineage>
</organism>
<dbReference type="Proteomes" id="UP000275408">
    <property type="component" value="Unassembled WGS sequence"/>
</dbReference>
<feature type="region of interest" description="Disordered" evidence="1">
    <location>
        <begin position="37"/>
        <end position="84"/>
    </location>
</feature>
<protein>
    <submittedName>
        <fullName evidence="2">Uncharacterized protein</fullName>
    </submittedName>
</protein>
<comment type="caution">
    <text evidence="2">The sequence shown here is derived from an EMBL/GenBank/DDBJ whole genome shotgun (WGS) entry which is preliminary data.</text>
</comment>